<evidence type="ECO:0000256" key="1">
    <source>
        <dbReference type="SAM" id="MobiDB-lite"/>
    </source>
</evidence>
<dbReference type="AlphaFoldDB" id="A0A656Q9P6"/>
<feature type="region of interest" description="Disordered" evidence="1">
    <location>
        <begin position="116"/>
        <end position="161"/>
    </location>
</feature>
<feature type="compositionally biased region" description="Polar residues" evidence="1">
    <location>
        <begin position="148"/>
        <end position="161"/>
    </location>
</feature>
<name>A0A656Q9P6_9BURK</name>
<gene>
    <name evidence="2" type="ORF">BG60_26520</name>
</gene>
<feature type="compositionally biased region" description="Polar residues" evidence="1">
    <location>
        <begin position="48"/>
        <end position="61"/>
    </location>
</feature>
<dbReference type="Proteomes" id="UP000027451">
    <property type="component" value="Unassembled WGS sequence"/>
</dbReference>
<sequence>MGQLDDQQRFRQAQSQQDAEMQARQNAAYAQIRAGMQQAAAPKGGLNSMLSMRGSTDTTPAKNGIAGTSDFGSTTPAIGAGTGEGASGLYGMGGMAQMAGGGTGNGQFTLGGSSAAVGGSAAAGTASLGSAAPAGETGGGFNAAPNGPWTSLFSSAQDSFK</sequence>
<comment type="caution">
    <text evidence="2">The sequence shown here is derived from an EMBL/GenBank/DDBJ whole genome shotgun (WGS) entry which is preliminary data.</text>
</comment>
<dbReference type="RefSeq" id="WP_034473825.1">
    <property type="nucleotide sequence ID" value="NZ_JFHD01000040.1"/>
</dbReference>
<feature type="compositionally biased region" description="Low complexity" evidence="1">
    <location>
        <begin position="10"/>
        <end position="19"/>
    </location>
</feature>
<feature type="region of interest" description="Disordered" evidence="1">
    <location>
        <begin position="1"/>
        <end position="28"/>
    </location>
</feature>
<dbReference type="EMBL" id="JFHD01000040">
    <property type="protein sequence ID" value="KDR26003.1"/>
    <property type="molecule type" value="Genomic_DNA"/>
</dbReference>
<keyword evidence="3" id="KW-1185">Reference proteome</keyword>
<reference evidence="2 3" key="1">
    <citation type="submission" date="2014-03" db="EMBL/GenBank/DDBJ databases">
        <title>Draft Genome Sequences of Four Burkholderia Strains.</title>
        <authorList>
            <person name="Liu X.Y."/>
            <person name="Li C.X."/>
            <person name="Xu J.H."/>
        </authorList>
    </citation>
    <scope>NUCLEOTIDE SEQUENCE [LARGE SCALE GENOMIC DNA]</scope>
    <source>
        <strain evidence="2 3">OP-1</strain>
    </source>
</reference>
<feature type="region of interest" description="Disordered" evidence="1">
    <location>
        <begin position="44"/>
        <end position="86"/>
    </location>
</feature>
<evidence type="ECO:0000313" key="2">
    <source>
        <dbReference type="EMBL" id="KDR26003.1"/>
    </source>
</evidence>
<proteinExistence type="predicted"/>
<accession>A0A656Q9P6</accession>
<feature type="compositionally biased region" description="Low complexity" evidence="1">
    <location>
        <begin position="116"/>
        <end position="135"/>
    </location>
</feature>
<protein>
    <submittedName>
        <fullName evidence="2">Uncharacterized protein</fullName>
    </submittedName>
</protein>
<organism evidence="2 3">
    <name type="scientific">Caballeronia zhejiangensis</name>
    <dbReference type="NCBI Taxonomy" id="871203"/>
    <lineage>
        <taxon>Bacteria</taxon>
        <taxon>Pseudomonadati</taxon>
        <taxon>Pseudomonadota</taxon>
        <taxon>Betaproteobacteria</taxon>
        <taxon>Burkholderiales</taxon>
        <taxon>Burkholderiaceae</taxon>
        <taxon>Caballeronia</taxon>
    </lineage>
</organism>
<evidence type="ECO:0000313" key="3">
    <source>
        <dbReference type="Proteomes" id="UP000027451"/>
    </source>
</evidence>